<dbReference type="Proteomes" id="UP000013827">
    <property type="component" value="Unassembled WGS sequence"/>
</dbReference>
<evidence type="ECO:0000313" key="2">
    <source>
        <dbReference type="Proteomes" id="UP000013827"/>
    </source>
</evidence>
<accession>A0A0D3KNI7</accession>
<dbReference type="AlphaFoldDB" id="A0A0D3KNI7"/>
<dbReference type="Pfam" id="PF13374">
    <property type="entry name" value="TPR_10"/>
    <property type="match status" value="1"/>
</dbReference>
<dbReference type="Gene3D" id="1.25.40.10">
    <property type="entry name" value="Tetratricopeptide repeat domain"/>
    <property type="match status" value="1"/>
</dbReference>
<keyword evidence="2" id="KW-1185">Reference proteome</keyword>
<reference evidence="1" key="2">
    <citation type="submission" date="2024-10" db="UniProtKB">
        <authorList>
            <consortium name="EnsemblProtists"/>
        </authorList>
    </citation>
    <scope>IDENTIFICATION</scope>
</reference>
<name>A0A0D3KNI7_EMIH1</name>
<dbReference type="eggNOG" id="KOG1840">
    <property type="taxonomic scope" value="Eukaryota"/>
</dbReference>
<dbReference type="InterPro" id="IPR053137">
    <property type="entry name" value="NLR-like"/>
</dbReference>
<proteinExistence type="predicted"/>
<protein>
    <recommendedName>
        <fullName evidence="3">Kinesin light chain</fullName>
    </recommendedName>
</protein>
<reference evidence="2" key="1">
    <citation type="journal article" date="2013" name="Nature">
        <title>Pan genome of the phytoplankton Emiliania underpins its global distribution.</title>
        <authorList>
            <person name="Read B.A."/>
            <person name="Kegel J."/>
            <person name="Klute M.J."/>
            <person name="Kuo A."/>
            <person name="Lefebvre S.C."/>
            <person name="Maumus F."/>
            <person name="Mayer C."/>
            <person name="Miller J."/>
            <person name="Monier A."/>
            <person name="Salamov A."/>
            <person name="Young J."/>
            <person name="Aguilar M."/>
            <person name="Claverie J.M."/>
            <person name="Frickenhaus S."/>
            <person name="Gonzalez K."/>
            <person name="Herman E.K."/>
            <person name="Lin Y.C."/>
            <person name="Napier J."/>
            <person name="Ogata H."/>
            <person name="Sarno A.F."/>
            <person name="Shmutz J."/>
            <person name="Schroeder D."/>
            <person name="de Vargas C."/>
            <person name="Verret F."/>
            <person name="von Dassow P."/>
            <person name="Valentin K."/>
            <person name="Van de Peer Y."/>
            <person name="Wheeler G."/>
            <person name="Dacks J.B."/>
            <person name="Delwiche C.F."/>
            <person name="Dyhrman S.T."/>
            <person name="Glockner G."/>
            <person name="John U."/>
            <person name="Richards T."/>
            <person name="Worden A.Z."/>
            <person name="Zhang X."/>
            <person name="Grigoriev I.V."/>
            <person name="Allen A.E."/>
            <person name="Bidle K."/>
            <person name="Borodovsky M."/>
            <person name="Bowler C."/>
            <person name="Brownlee C."/>
            <person name="Cock J.M."/>
            <person name="Elias M."/>
            <person name="Gladyshev V.N."/>
            <person name="Groth M."/>
            <person name="Guda C."/>
            <person name="Hadaegh A."/>
            <person name="Iglesias-Rodriguez M.D."/>
            <person name="Jenkins J."/>
            <person name="Jones B.M."/>
            <person name="Lawson T."/>
            <person name="Leese F."/>
            <person name="Lindquist E."/>
            <person name="Lobanov A."/>
            <person name="Lomsadze A."/>
            <person name="Malik S.B."/>
            <person name="Marsh M.E."/>
            <person name="Mackinder L."/>
            <person name="Mock T."/>
            <person name="Mueller-Roeber B."/>
            <person name="Pagarete A."/>
            <person name="Parker M."/>
            <person name="Probert I."/>
            <person name="Quesneville H."/>
            <person name="Raines C."/>
            <person name="Rensing S.A."/>
            <person name="Riano-Pachon D.M."/>
            <person name="Richier S."/>
            <person name="Rokitta S."/>
            <person name="Shiraiwa Y."/>
            <person name="Soanes D.M."/>
            <person name="van der Giezen M."/>
            <person name="Wahlund T.M."/>
            <person name="Williams B."/>
            <person name="Wilson W."/>
            <person name="Wolfe G."/>
            <person name="Wurch L.L."/>
        </authorList>
    </citation>
    <scope>NUCLEOTIDE SEQUENCE</scope>
</reference>
<dbReference type="RefSeq" id="XP_005789751.1">
    <property type="nucleotide sequence ID" value="XM_005789694.1"/>
</dbReference>
<evidence type="ECO:0000313" key="1">
    <source>
        <dbReference type="EnsemblProtists" id="EOD37322"/>
    </source>
</evidence>
<dbReference type="HOGENOM" id="CLU_928839_0_0_1"/>
<dbReference type="STRING" id="2903.R1DQH9"/>
<dbReference type="Pfam" id="PF13424">
    <property type="entry name" value="TPR_12"/>
    <property type="match status" value="2"/>
</dbReference>
<dbReference type="EnsemblProtists" id="EOD37322">
    <property type="protein sequence ID" value="EOD37322"/>
    <property type="gene ID" value="EMIHUDRAFT_122412"/>
</dbReference>
<dbReference type="KEGG" id="ehx:EMIHUDRAFT_122412"/>
<dbReference type="GeneID" id="17282592"/>
<dbReference type="SUPFAM" id="SSF48452">
    <property type="entry name" value="TPR-like"/>
    <property type="match status" value="2"/>
</dbReference>
<sequence>MSVTGRRLQEAGDLEGAASLIGEAVSSFKARLGPQHPDTLTSMSNLGSLLQTLGDHTSASDQYCKVVAGRRACFGDEHPATLAALNQLGVCLARDLCCLDGGAPALREALAGRRSTLGARHPDTLCSIRNVGALLYAFGNLQGAAPLYREALAGCREVYGRNDPHTVRSALAFGLLLKAWGRANAEAEACLEEALAGCRATGPWPLAGCPATFLALSSLAELLEARGELQAALPLLAESVECAAVYYGAHHEETQQCAAAFMRLLQRVGRSDQAETVRGDYDVSEYRVSPSPWSKVSGEA</sequence>
<dbReference type="PaxDb" id="2903-EOD37322"/>
<dbReference type="PANTHER" id="PTHR46082">
    <property type="entry name" value="ATP/GTP-BINDING PROTEIN-RELATED"/>
    <property type="match status" value="1"/>
</dbReference>
<evidence type="ECO:0008006" key="3">
    <source>
        <dbReference type="Google" id="ProtNLM"/>
    </source>
</evidence>
<dbReference type="InterPro" id="IPR011990">
    <property type="entry name" value="TPR-like_helical_dom_sf"/>
</dbReference>
<dbReference type="PANTHER" id="PTHR46082:SF6">
    <property type="entry name" value="AAA+ ATPASE DOMAIN-CONTAINING PROTEIN-RELATED"/>
    <property type="match status" value="1"/>
</dbReference>
<organism evidence="1 2">
    <name type="scientific">Emiliania huxleyi (strain CCMP1516)</name>
    <dbReference type="NCBI Taxonomy" id="280463"/>
    <lineage>
        <taxon>Eukaryota</taxon>
        <taxon>Haptista</taxon>
        <taxon>Haptophyta</taxon>
        <taxon>Prymnesiophyceae</taxon>
        <taxon>Isochrysidales</taxon>
        <taxon>Noelaerhabdaceae</taxon>
        <taxon>Emiliania</taxon>
    </lineage>
</organism>